<gene>
    <name evidence="2" type="ORF">NE237_026077</name>
</gene>
<evidence type="ECO:0000313" key="2">
    <source>
        <dbReference type="EMBL" id="KAJ4958966.1"/>
    </source>
</evidence>
<dbReference type="EMBL" id="JAMYWD010000010">
    <property type="protein sequence ID" value="KAJ4958966.1"/>
    <property type="molecule type" value="Genomic_DNA"/>
</dbReference>
<feature type="transmembrane region" description="Helical" evidence="1">
    <location>
        <begin position="26"/>
        <end position="51"/>
    </location>
</feature>
<accession>A0A9Q0K0U5</accession>
<comment type="caution">
    <text evidence="2">The sequence shown here is derived from an EMBL/GenBank/DDBJ whole genome shotgun (WGS) entry which is preliminary data.</text>
</comment>
<reference evidence="2" key="1">
    <citation type="journal article" date="2023" name="Plant J.">
        <title>The genome of the king protea, Protea cynaroides.</title>
        <authorList>
            <person name="Chang J."/>
            <person name="Duong T.A."/>
            <person name="Schoeman C."/>
            <person name="Ma X."/>
            <person name="Roodt D."/>
            <person name="Barker N."/>
            <person name="Li Z."/>
            <person name="Van de Peer Y."/>
            <person name="Mizrachi E."/>
        </authorList>
    </citation>
    <scope>NUCLEOTIDE SEQUENCE</scope>
    <source>
        <tissue evidence="2">Young leaves</tissue>
    </source>
</reference>
<dbReference type="AlphaFoldDB" id="A0A9Q0K0U5"/>
<keyword evidence="3" id="KW-1185">Reference proteome</keyword>
<feature type="transmembrane region" description="Helical" evidence="1">
    <location>
        <begin position="58"/>
        <end position="78"/>
    </location>
</feature>
<evidence type="ECO:0000313" key="3">
    <source>
        <dbReference type="Proteomes" id="UP001141806"/>
    </source>
</evidence>
<keyword evidence="1" id="KW-1133">Transmembrane helix</keyword>
<evidence type="ECO:0000256" key="1">
    <source>
        <dbReference type="SAM" id="Phobius"/>
    </source>
</evidence>
<protein>
    <submittedName>
        <fullName evidence="2">Uncharacterized protein</fullName>
    </submittedName>
</protein>
<name>A0A9Q0K0U5_9MAGN</name>
<keyword evidence="1" id="KW-0812">Transmembrane</keyword>
<dbReference type="Proteomes" id="UP001141806">
    <property type="component" value="Unassembled WGS sequence"/>
</dbReference>
<sequence length="114" mass="13436">MQSVNRFFFLIENLNNLIWLSKEKPFLLSTFLSLISGFLFTSPSTLFNLLLPFKTQNSLFLLALELLCFLLGLCFYSLHSEPEPYLALKTKTFLTRYFSFLYFRFPLHEPINGF</sequence>
<organism evidence="2 3">
    <name type="scientific">Protea cynaroides</name>
    <dbReference type="NCBI Taxonomy" id="273540"/>
    <lineage>
        <taxon>Eukaryota</taxon>
        <taxon>Viridiplantae</taxon>
        <taxon>Streptophyta</taxon>
        <taxon>Embryophyta</taxon>
        <taxon>Tracheophyta</taxon>
        <taxon>Spermatophyta</taxon>
        <taxon>Magnoliopsida</taxon>
        <taxon>Proteales</taxon>
        <taxon>Proteaceae</taxon>
        <taxon>Protea</taxon>
    </lineage>
</organism>
<proteinExistence type="predicted"/>
<keyword evidence="1" id="KW-0472">Membrane</keyword>